<evidence type="ECO:0000259" key="2">
    <source>
        <dbReference type="Pfam" id="PF19087"/>
    </source>
</evidence>
<dbReference type="Proteomes" id="UP000465035">
    <property type="component" value="Chromosome"/>
</dbReference>
<evidence type="ECO:0000313" key="3">
    <source>
        <dbReference type="EMBL" id="QHB51368.1"/>
    </source>
</evidence>
<dbReference type="InterPro" id="IPR005046">
    <property type="entry name" value="DUF285"/>
</dbReference>
<accession>A0A6P1E3Z5</accession>
<dbReference type="GeneID" id="69057444"/>
<dbReference type="InterPro" id="IPR011889">
    <property type="entry name" value="Liste_lipo_26"/>
</dbReference>
<sequence length="1178" mass="128947">MRTVLTFNWNNEGLERFADFFAQIVEGLIMNKNQNYLYIFVSALTIGTGSYVCSTDVLADTDSPIAQVANTNSQIDNLTDVGKTAFDTPNVQTNAKNQVQQMASPNALTSQPATAASGQVEDVTYSIDNGVLTLSGGTLKSSTVHDYPWRADNTITDIRITGTLKLEGDTASSLFWGMSNLKSIAGMDKLDTSKATSMSWMFAGDSGLTSLDLSKFDTSKVTNMKSMFDGDFGLTNLDVSNFDTSKVTNMTEMFLNNSKLTSLDLSKFDTSKVTNMNRMFSDASSLTSLDLSNFDTSEVTNMYGMFSQNRSLTNLDVSNFDTSKVTNMSNMFAQDSRLTSLDVSNFDTSKVTNMSSMFQSNSKLTSLDVSNFNTANVTNMSYMFFVNSSLTSLDVSKFDTAKVTNMSYMLSGNSSLTSLDVSNFNTAKVTNMQSMLSLNTGLTNLDVTNFNTSNVTNMDSMFSGDINLTSLDVSKFDTANVRTMESMFSMPFDSSKLTSIDVSKFDTAKVENMYRMFSNNADLTSLDLSNFDTAKVKSADFMFASDEKLWILKLGPKTFHSSFGYKALTEHSSNSKIPNSNPIRYASGPGWQAVAGGTVDSPRGPVYDGLLTNRPTEAEIYVWEQKPAADQYTLKVNKTQDLYEGQSWDPASAITAATKNGESNKSSVTITDQDGKPVTQETVAALKSGSYPLTYKNGDQTGTLNLTITADTTSLKTTDIDLYLNKTFTDADLREKIEAKDSDGLSLNYQYNIKDVTGKPVAVNDVSAKVGQYTVEIATDKPKNGKDPLKGSLTIKVTDSSTLNLKYATKTITTNQAWQPEDAFDNATDVGGQTLIFKDITVNATDSSGKPVNDLNNLYKNSGTYTVHYTNGAATKELKLTVQTPSNPTNPTNPAKPNRPSTPVTPTTPSGSSSVPSTTSGGGSNASSNTPAGSPSNSSNNANLPRYAAAKGTVVYSIKKIGLYKTTDFTKSTRRSWYAKKPRINRPMFVVTGYKRAANGVLRYQVRDVNHTSKTDGQKGYITASQKYVRPVYYASKHATITVINPRGVNAYRKANLTGKVKNYRQGTVLRVKGIVKHNLTTRYVLTNGDYITANRKLVNMGRHKQVKSIKTKQSINRYSNVNLTKKNQSIAKNRTLKVYGYDYSRRNNVTKHGTLRYRVAGGYITANTKYVQVIDRG</sequence>
<feature type="domain" description="DUF5776" evidence="2">
    <location>
        <begin position="1033"/>
        <end position="1099"/>
    </location>
</feature>
<reference evidence="3 4" key="1">
    <citation type="submission" date="2019-12" db="EMBL/GenBank/DDBJ databases">
        <title>Lactobacillus hilgardii FLUB.</title>
        <authorList>
            <person name="Gustaw K."/>
        </authorList>
    </citation>
    <scope>NUCLEOTIDE SEQUENCE [LARGE SCALE GENOMIC DNA]</scope>
    <source>
        <strain evidence="3 4">FLUB</strain>
    </source>
</reference>
<evidence type="ECO:0000256" key="1">
    <source>
        <dbReference type="SAM" id="MobiDB-lite"/>
    </source>
</evidence>
<dbReference type="NCBIfam" id="TIGR02167">
    <property type="entry name" value="Liste_lipo_26"/>
    <property type="match status" value="13"/>
</dbReference>
<dbReference type="InterPro" id="IPR032675">
    <property type="entry name" value="LRR_dom_sf"/>
</dbReference>
<dbReference type="SUPFAM" id="SSF52058">
    <property type="entry name" value="L domain-like"/>
    <property type="match status" value="1"/>
</dbReference>
<evidence type="ECO:0000313" key="4">
    <source>
        <dbReference type="Proteomes" id="UP000465035"/>
    </source>
</evidence>
<name>A0A6P1E3Z5_LENHI</name>
<gene>
    <name evidence="3" type="ORF">GQR93_03620</name>
</gene>
<dbReference type="Pfam" id="PF03382">
    <property type="entry name" value="DUF285"/>
    <property type="match status" value="4"/>
</dbReference>
<proteinExistence type="predicted"/>
<dbReference type="AlphaFoldDB" id="A0A6P1E3Z5"/>
<dbReference type="Pfam" id="PF19087">
    <property type="entry name" value="DUF5776"/>
    <property type="match status" value="2"/>
</dbReference>
<dbReference type="RefSeq" id="WP_159298694.1">
    <property type="nucleotide sequence ID" value="NZ_CP047121.1"/>
</dbReference>
<feature type="region of interest" description="Disordered" evidence="1">
    <location>
        <begin position="883"/>
        <end position="944"/>
    </location>
</feature>
<dbReference type="Gene3D" id="3.80.10.10">
    <property type="entry name" value="Ribonuclease Inhibitor"/>
    <property type="match status" value="2"/>
</dbReference>
<dbReference type="SMR" id="A0A6P1E3Z5"/>
<feature type="compositionally biased region" description="Low complexity" evidence="1">
    <location>
        <begin position="883"/>
        <end position="943"/>
    </location>
</feature>
<feature type="domain" description="DUF5776" evidence="2">
    <location>
        <begin position="1105"/>
        <end position="1172"/>
    </location>
</feature>
<dbReference type="EMBL" id="CP047121">
    <property type="protein sequence ID" value="QHB51368.1"/>
    <property type="molecule type" value="Genomic_DNA"/>
</dbReference>
<dbReference type="InterPro" id="IPR044081">
    <property type="entry name" value="DUF5776"/>
</dbReference>
<protein>
    <submittedName>
        <fullName evidence="3">BspA family leucine-rich repeat surface protein</fullName>
    </submittedName>
</protein>
<organism evidence="3 4">
    <name type="scientific">Lentilactobacillus hilgardii</name>
    <name type="common">Lactobacillus hilgardii</name>
    <dbReference type="NCBI Taxonomy" id="1588"/>
    <lineage>
        <taxon>Bacteria</taxon>
        <taxon>Bacillati</taxon>
        <taxon>Bacillota</taxon>
        <taxon>Bacilli</taxon>
        <taxon>Lactobacillales</taxon>
        <taxon>Lactobacillaceae</taxon>
        <taxon>Lentilactobacillus</taxon>
    </lineage>
</organism>